<dbReference type="InterPro" id="IPR000276">
    <property type="entry name" value="GPCR_Rhodpsn"/>
</dbReference>
<evidence type="ECO:0000256" key="1">
    <source>
        <dbReference type="ARBA" id="ARBA00004651"/>
    </source>
</evidence>
<evidence type="ECO:0000256" key="6">
    <source>
        <dbReference type="ARBA" id="ARBA00023136"/>
    </source>
</evidence>
<keyword evidence="8 9" id="KW-0807">Transducer</keyword>
<feature type="transmembrane region" description="Helical" evidence="10">
    <location>
        <begin position="313"/>
        <end position="338"/>
    </location>
</feature>
<dbReference type="AlphaFoldDB" id="A0A6G1PT45"/>
<dbReference type="Pfam" id="PF00001">
    <property type="entry name" value="7tm_1"/>
    <property type="match status" value="1"/>
</dbReference>
<keyword evidence="4 10" id="KW-1133">Transmembrane helix</keyword>
<feature type="transmembrane region" description="Helical" evidence="10">
    <location>
        <begin position="255"/>
        <end position="282"/>
    </location>
</feature>
<organism evidence="12 13">
    <name type="scientific">Channa argus</name>
    <name type="common">Northern snakehead</name>
    <name type="synonym">Ophicephalus argus</name>
    <dbReference type="NCBI Taxonomy" id="215402"/>
    <lineage>
        <taxon>Eukaryota</taxon>
        <taxon>Metazoa</taxon>
        <taxon>Chordata</taxon>
        <taxon>Craniata</taxon>
        <taxon>Vertebrata</taxon>
        <taxon>Euteleostomi</taxon>
        <taxon>Actinopterygii</taxon>
        <taxon>Neopterygii</taxon>
        <taxon>Teleostei</taxon>
        <taxon>Neoteleostei</taxon>
        <taxon>Acanthomorphata</taxon>
        <taxon>Anabantaria</taxon>
        <taxon>Anabantiformes</taxon>
        <taxon>Channoidei</taxon>
        <taxon>Channidae</taxon>
        <taxon>Channa</taxon>
    </lineage>
</organism>
<reference evidence="12 13" key="1">
    <citation type="submission" date="2019-02" db="EMBL/GenBank/DDBJ databases">
        <title>Opniocepnalus argus genome.</title>
        <authorList>
            <person name="Zhou C."/>
            <person name="Xiao S."/>
        </authorList>
    </citation>
    <scope>NUCLEOTIDE SEQUENCE [LARGE SCALE GENOMIC DNA]</scope>
    <source>
        <strain evidence="12">OARG1902GOOAL</strain>
        <tissue evidence="12">Muscle</tissue>
    </source>
</reference>
<keyword evidence="2" id="KW-1003">Cell membrane</keyword>
<protein>
    <submittedName>
        <fullName evidence="12">P2Y purinoceptor 14</fullName>
    </submittedName>
</protein>
<feature type="transmembrane region" description="Helical" evidence="10">
    <location>
        <begin position="404"/>
        <end position="424"/>
    </location>
</feature>
<dbReference type="PANTHER" id="PTHR24233:SF3">
    <property type="entry name" value="P2Y PURINOCEPTOR 14"/>
    <property type="match status" value="1"/>
</dbReference>
<dbReference type="InterPro" id="IPR017452">
    <property type="entry name" value="GPCR_Rhodpsn_7TM"/>
</dbReference>
<keyword evidence="3 9" id="KW-0812">Transmembrane</keyword>
<feature type="transmembrane region" description="Helical" evidence="10">
    <location>
        <begin position="359"/>
        <end position="380"/>
    </location>
</feature>
<keyword evidence="13" id="KW-1185">Reference proteome</keyword>
<dbReference type="PROSITE" id="PS50262">
    <property type="entry name" value="G_PROTEIN_RECEP_F1_2"/>
    <property type="match status" value="1"/>
</dbReference>
<evidence type="ECO:0000313" key="12">
    <source>
        <dbReference type="EMBL" id="KAF3693399.1"/>
    </source>
</evidence>
<gene>
    <name evidence="12" type="ORF">EXN66_Car009075</name>
</gene>
<comment type="subcellular location">
    <subcellularLocation>
        <location evidence="1">Cell membrane</location>
        <topology evidence="1">Multi-pass membrane protein</topology>
    </subcellularLocation>
</comment>
<dbReference type="PROSITE" id="PS00237">
    <property type="entry name" value="G_PROTEIN_RECEP_F1_1"/>
    <property type="match status" value="1"/>
</dbReference>
<dbReference type="PRINTS" id="PR00237">
    <property type="entry name" value="GPCRRHODOPSN"/>
</dbReference>
<keyword evidence="6 10" id="KW-0472">Membrane</keyword>
<reference evidence="13" key="2">
    <citation type="submission" date="2019-02" db="EMBL/GenBank/DDBJ databases">
        <title>Opniocepnalus argus Var Kimnra genome.</title>
        <authorList>
            <person name="Zhou C."/>
            <person name="Xiao S."/>
        </authorList>
    </citation>
    <scope>NUCLEOTIDE SEQUENCE [LARGE SCALE GENOMIC DNA]</scope>
</reference>
<sequence length="453" mass="51667">MRGLKKSGYHRGQDLSSVLNVKIDQRATWPHTVQRDFIITKDGTNQETDLHLIPGDTSALGGKTKGGTHMCKLQLKLNICYQYQDRSKHNKTKQGRSQSTEGLADVVLQPGMALLNSTNQSDFSSLFTHQVLPSLYFVTSIVGGILNGIAAWIFFRVPSDSALVIYLKNIVVADLLMVVTFPFKLAAQLELGGWRIHVIMCRYTAVLFYSSMYAGILFMGLISLERYVKIVRHASPSSSPASCRSRLSRISVLQLLQSVCFARVLALFTWSLLLLCVLPNVILTSLPATEENSRHCMQLKTPLGVQWHRVSSLFSVCLFWLTLLALAFCYTSIARQVYRSYRRVRRNNSDICRKSNRSIFSLLAVFFVCFVPYHVCRVPYTLSQMPWSNFSWDTRFLLFQFKEATLYLSALNVCLDPIIYFLMCRNFRESLLRKLSRREKRRSLTTAQSLTNI</sequence>
<feature type="domain" description="G-protein coupled receptors family 1 profile" evidence="11">
    <location>
        <begin position="146"/>
        <end position="420"/>
    </location>
</feature>
<feature type="transmembrane region" description="Helical" evidence="10">
    <location>
        <begin position="203"/>
        <end position="224"/>
    </location>
</feature>
<dbReference type="Proteomes" id="UP000503349">
    <property type="component" value="Chromosome 8"/>
</dbReference>
<evidence type="ECO:0000256" key="3">
    <source>
        <dbReference type="ARBA" id="ARBA00022692"/>
    </source>
</evidence>
<evidence type="ECO:0000256" key="8">
    <source>
        <dbReference type="ARBA" id="ARBA00023224"/>
    </source>
</evidence>
<dbReference type="PRINTS" id="PR01157">
    <property type="entry name" value="P2YPURNOCPTR"/>
</dbReference>
<comment type="similarity">
    <text evidence="9">Belongs to the G-protein coupled receptor 1 family.</text>
</comment>
<dbReference type="EMBL" id="CM015719">
    <property type="protein sequence ID" value="KAF3693399.1"/>
    <property type="molecule type" value="Genomic_DNA"/>
</dbReference>
<evidence type="ECO:0000256" key="7">
    <source>
        <dbReference type="ARBA" id="ARBA00023170"/>
    </source>
</evidence>
<evidence type="ECO:0000313" key="13">
    <source>
        <dbReference type="Proteomes" id="UP000503349"/>
    </source>
</evidence>
<dbReference type="Gene3D" id="1.20.1070.10">
    <property type="entry name" value="Rhodopsin 7-helix transmembrane proteins"/>
    <property type="match status" value="1"/>
</dbReference>
<feature type="transmembrane region" description="Helical" evidence="10">
    <location>
        <begin position="162"/>
        <end position="183"/>
    </location>
</feature>
<keyword evidence="7 9" id="KW-0675">Receptor</keyword>
<evidence type="ECO:0000256" key="2">
    <source>
        <dbReference type="ARBA" id="ARBA00022475"/>
    </source>
</evidence>
<feature type="transmembrane region" description="Helical" evidence="10">
    <location>
        <begin position="135"/>
        <end position="155"/>
    </location>
</feature>
<keyword evidence="5 9" id="KW-0297">G-protein coupled receptor</keyword>
<name>A0A6G1PT45_CHAAH</name>
<accession>A0A6G1PT45</accession>
<evidence type="ECO:0000256" key="9">
    <source>
        <dbReference type="RuleBase" id="RU000688"/>
    </source>
</evidence>
<dbReference type="GO" id="GO:0045028">
    <property type="term" value="F:G protein-coupled purinergic nucleotide receptor activity"/>
    <property type="evidence" value="ECO:0007669"/>
    <property type="project" value="TreeGrafter"/>
</dbReference>
<evidence type="ECO:0000256" key="10">
    <source>
        <dbReference type="SAM" id="Phobius"/>
    </source>
</evidence>
<dbReference type="SUPFAM" id="SSF81321">
    <property type="entry name" value="Family A G protein-coupled receptor-like"/>
    <property type="match status" value="1"/>
</dbReference>
<evidence type="ECO:0000256" key="5">
    <source>
        <dbReference type="ARBA" id="ARBA00023040"/>
    </source>
</evidence>
<evidence type="ECO:0000259" key="11">
    <source>
        <dbReference type="PROSITE" id="PS50262"/>
    </source>
</evidence>
<dbReference type="PANTHER" id="PTHR24233">
    <property type="entry name" value="P2Y PURINOCEPTOR-RELATED G-PROTEIN COUPLED RECEPTOR"/>
    <property type="match status" value="1"/>
</dbReference>
<evidence type="ECO:0000256" key="4">
    <source>
        <dbReference type="ARBA" id="ARBA00022989"/>
    </source>
</evidence>
<dbReference type="GO" id="GO:0005886">
    <property type="term" value="C:plasma membrane"/>
    <property type="evidence" value="ECO:0007669"/>
    <property type="project" value="UniProtKB-SubCell"/>
</dbReference>
<proteinExistence type="inferred from homology"/>